<dbReference type="OrthoDB" id="273614at2"/>
<dbReference type="Proteomes" id="UP000244906">
    <property type="component" value="Unassembled WGS sequence"/>
</dbReference>
<sequence length="180" mass="20054">MSDIFHRQLIQSDAAAMYELFKFSIEASWANLGITPEELDHMGAPYFEALIQNLEQMQLGIFIGTFNMENQLIACAGFTRNERLCSRHTARVIGVVVSSPMRGKGYGSSLLKQIIQSCALSNIEQLTIDTADTGAGAIKLYQKLNFNLYGREASAIRYAEETYDRLLLCREINASDASIV</sequence>
<proteinExistence type="predicted"/>
<gene>
    <name evidence="2" type="ORF">DC094_07960</name>
</gene>
<accession>A0A2V1GYS9</accession>
<dbReference type="SUPFAM" id="SSF55729">
    <property type="entry name" value="Acyl-CoA N-acyltransferases (Nat)"/>
    <property type="match status" value="1"/>
</dbReference>
<dbReference type="AlphaFoldDB" id="A0A2V1GYS9"/>
<name>A0A2V1GYS9_9GAMM</name>
<protein>
    <recommendedName>
        <fullName evidence="1">N-acetyltransferase domain-containing protein</fullName>
    </recommendedName>
</protein>
<organism evidence="2 3">
    <name type="scientific">Pelagibaculum spongiae</name>
    <dbReference type="NCBI Taxonomy" id="2080658"/>
    <lineage>
        <taxon>Bacteria</taxon>
        <taxon>Pseudomonadati</taxon>
        <taxon>Pseudomonadota</taxon>
        <taxon>Gammaproteobacteria</taxon>
        <taxon>Oceanospirillales</taxon>
        <taxon>Pelagibaculum</taxon>
    </lineage>
</organism>
<dbReference type="GO" id="GO:0016747">
    <property type="term" value="F:acyltransferase activity, transferring groups other than amino-acyl groups"/>
    <property type="evidence" value="ECO:0007669"/>
    <property type="project" value="InterPro"/>
</dbReference>
<evidence type="ECO:0000313" key="3">
    <source>
        <dbReference type="Proteomes" id="UP000244906"/>
    </source>
</evidence>
<feature type="domain" description="N-acetyltransferase" evidence="1">
    <location>
        <begin position="18"/>
        <end position="169"/>
    </location>
</feature>
<dbReference type="Pfam" id="PF00583">
    <property type="entry name" value="Acetyltransf_1"/>
    <property type="match status" value="1"/>
</dbReference>
<dbReference type="PROSITE" id="PS51186">
    <property type="entry name" value="GNAT"/>
    <property type="match status" value="1"/>
</dbReference>
<evidence type="ECO:0000313" key="2">
    <source>
        <dbReference type="EMBL" id="PVZ70507.1"/>
    </source>
</evidence>
<dbReference type="InterPro" id="IPR016181">
    <property type="entry name" value="Acyl_CoA_acyltransferase"/>
</dbReference>
<evidence type="ECO:0000259" key="1">
    <source>
        <dbReference type="PROSITE" id="PS51186"/>
    </source>
</evidence>
<dbReference type="CDD" id="cd04301">
    <property type="entry name" value="NAT_SF"/>
    <property type="match status" value="1"/>
</dbReference>
<dbReference type="RefSeq" id="WP_116686579.1">
    <property type="nucleotide sequence ID" value="NZ_CAWNYD010000002.1"/>
</dbReference>
<dbReference type="Gene3D" id="3.40.630.30">
    <property type="match status" value="1"/>
</dbReference>
<dbReference type="EMBL" id="QDDL01000002">
    <property type="protein sequence ID" value="PVZ70507.1"/>
    <property type="molecule type" value="Genomic_DNA"/>
</dbReference>
<keyword evidence="3" id="KW-1185">Reference proteome</keyword>
<dbReference type="InterPro" id="IPR000182">
    <property type="entry name" value="GNAT_dom"/>
</dbReference>
<comment type="caution">
    <text evidence="2">The sequence shown here is derived from an EMBL/GenBank/DDBJ whole genome shotgun (WGS) entry which is preliminary data.</text>
</comment>
<reference evidence="2 3" key="1">
    <citation type="submission" date="2018-04" db="EMBL/GenBank/DDBJ databases">
        <title>Thalassorhabdus spongiae gen. nov., sp. nov., isolated from a marine sponge in South-West Iceland.</title>
        <authorList>
            <person name="Knobloch S."/>
            <person name="Daussin A."/>
            <person name="Johannsson R."/>
            <person name="Marteinsson V.T."/>
        </authorList>
    </citation>
    <scope>NUCLEOTIDE SEQUENCE [LARGE SCALE GENOMIC DNA]</scope>
    <source>
        <strain evidence="2 3">Hp12</strain>
    </source>
</reference>